<comment type="similarity">
    <text evidence="1">Belongs to the D-isomer specific 2-hydroxyacid dehydrogenase family.</text>
</comment>
<comment type="caution">
    <text evidence="5">The sequence shown here is derived from an EMBL/GenBank/DDBJ whole genome shotgun (WGS) entry which is preliminary data.</text>
</comment>
<dbReference type="PANTHER" id="PTHR42789:SF1">
    <property type="entry name" value="D-ISOMER SPECIFIC 2-HYDROXYACID DEHYDROGENASE FAMILY PROTEIN (AFU_ORTHOLOGUE AFUA_6G10090)"/>
    <property type="match status" value="1"/>
</dbReference>
<dbReference type="Pfam" id="PF02826">
    <property type="entry name" value="2-Hacid_dh_C"/>
    <property type="match status" value="1"/>
</dbReference>
<reference evidence="5 6" key="1">
    <citation type="submission" date="2015-11" db="EMBL/GenBank/DDBJ databases">
        <title>The genome of Candidatus Endoriftia persephone in Ridgeia piscesae and population structure of the North Eastern Pacific vestimentiferan symbionts.</title>
        <authorList>
            <person name="Perez M."/>
            <person name="Juniper K.S."/>
        </authorList>
    </citation>
    <scope>NUCLEOTIDE SEQUENCE [LARGE SCALE GENOMIC DNA]</scope>
    <source>
        <strain evidence="5">Ind10</strain>
    </source>
</reference>
<protein>
    <submittedName>
        <fullName evidence="5">D-isomer specific 2-hydroxyacid dehydrogenase NAD binding domain-like protein</fullName>
    </submittedName>
</protein>
<dbReference type="RefSeq" id="WP_267887584.1">
    <property type="nucleotide sequence ID" value="NZ_KQ557059.1"/>
</dbReference>
<gene>
    <name evidence="5" type="ORF">Ga0076813_12443</name>
</gene>
<dbReference type="Proteomes" id="UP000051276">
    <property type="component" value="Unassembled WGS sequence"/>
</dbReference>
<keyword evidence="3" id="KW-0520">NAD</keyword>
<feature type="domain" description="D-isomer specific 2-hydroxyacid dehydrogenase NAD-binding" evidence="4">
    <location>
        <begin position="1"/>
        <end position="119"/>
    </location>
</feature>
<evidence type="ECO:0000256" key="2">
    <source>
        <dbReference type="ARBA" id="ARBA00023002"/>
    </source>
</evidence>
<dbReference type="PANTHER" id="PTHR42789">
    <property type="entry name" value="D-ISOMER SPECIFIC 2-HYDROXYACID DEHYDROGENASE FAMILY PROTEIN (AFU_ORTHOLOGUE AFUA_6G10090)"/>
    <property type="match status" value="1"/>
</dbReference>
<dbReference type="PATRIC" id="fig|54398.4.peg.3685"/>
<name>A0A0T5Z590_9GAMM</name>
<evidence type="ECO:0000256" key="3">
    <source>
        <dbReference type="ARBA" id="ARBA00023027"/>
    </source>
</evidence>
<dbReference type="InterPro" id="IPR006140">
    <property type="entry name" value="D-isomer_DH_NAD-bd"/>
</dbReference>
<dbReference type="PROSITE" id="PS00670">
    <property type="entry name" value="D_2_HYDROXYACID_DH_2"/>
    <property type="match status" value="1"/>
</dbReference>
<organism evidence="5 6">
    <name type="scientific">endosymbiont of Ridgeia piscesae</name>
    <dbReference type="NCBI Taxonomy" id="54398"/>
    <lineage>
        <taxon>Bacteria</taxon>
        <taxon>Pseudomonadati</taxon>
        <taxon>Pseudomonadota</taxon>
        <taxon>Gammaproteobacteria</taxon>
        <taxon>sulfur-oxidizing symbionts</taxon>
    </lineage>
</organism>
<evidence type="ECO:0000259" key="4">
    <source>
        <dbReference type="Pfam" id="PF02826"/>
    </source>
</evidence>
<sequence>FGCKVLAHDILDFPEFYAQHNVEAVSLEELLQRSDIVTLHLPLDDSTRNILNAERLALMKPDAMLINAARGGLVDDAALKKILQEGKIAAAALDVFAVEPPDDMEMLQLPNLLVTPHIGGSSEEAILAMGRAAITGLDENKIPTADYPPAG</sequence>
<accession>A0A0T5Z590</accession>
<keyword evidence="2" id="KW-0560">Oxidoreductase</keyword>
<dbReference type="EMBL" id="LMXI01000450">
    <property type="protein sequence ID" value="KRT57859.1"/>
    <property type="molecule type" value="Genomic_DNA"/>
</dbReference>
<dbReference type="AlphaFoldDB" id="A0A0T5Z590"/>
<dbReference type="InterPro" id="IPR050857">
    <property type="entry name" value="D-2-hydroxyacid_DH"/>
</dbReference>
<evidence type="ECO:0000256" key="1">
    <source>
        <dbReference type="ARBA" id="ARBA00005854"/>
    </source>
</evidence>
<dbReference type="STRING" id="54398.Ga0074115_1585"/>
<dbReference type="GO" id="GO:0051287">
    <property type="term" value="F:NAD binding"/>
    <property type="evidence" value="ECO:0007669"/>
    <property type="project" value="InterPro"/>
</dbReference>
<dbReference type="Gene3D" id="3.40.50.720">
    <property type="entry name" value="NAD(P)-binding Rossmann-like Domain"/>
    <property type="match status" value="2"/>
</dbReference>
<feature type="non-terminal residue" evidence="5">
    <location>
        <position position="1"/>
    </location>
</feature>
<evidence type="ECO:0000313" key="6">
    <source>
        <dbReference type="Proteomes" id="UP000051276"/>
    </source>
</evidence>
<proteinExistence type="inferred from homology"/>
<dbReference type="GO" id="GO:0016616">
    <property type="term" value="F:oxidoreductase activity, acting on the CH-OH group of donors, NAD or NADP as acceptor"/>
    <property type="evidence" value="ECO:0007669"/>
    <property type="project" value="UniProtKB-ARBA"/>
</dbReference>
<dbReference type="InterPro" id="IPR029753">
    <property type="entry name" value="D-isomer_DH_CS"/>
</dbReference>
<evidence type="ECO:0000313" key="5">
    <source>
        <dbReference type="EMBL" id="KRT57859.1"/>
    </source>
</evidence>
<dbReference type="PROSITE" id="PS00671">
    <property type="entry name" value="D_2_HYDROXYACID_DH_3"/>
    <property type="match status" value="1"/>
</dbReference>
<dbReference type="SUPFAM" id="SSF51735">
    <property type="entry name" value="NAD(P)-binding Rossmann-fold domains"/>
    <property type="match status" value="1"/>
</dbReference>
<dbReference type="InterPro" id="IPR036291">
    <property type="entry name" value="NAD(P)-bd_dom_sf"/>
</dbReference>